<evidence type="ECO:0000259" key="7">
    <source>
        <dbReference type="PROSITE" id="PS50909"/>
    </source>
</evidence>
<evidence type="ECO:0000256" key="3">
    <source>
        <dbReference type="ARBA" id="ARBA00022448"/>
    </source>
</evidence>
<feature type="domain" description="VHS" evidence="6">
    <location>
        <begin position="1"/>
        <end position="53"/>
    </location>
</feature>
<gene>
    <name evidence="8" type="ORF">EUGRSUZ_C01599</name>
</gene>
<protein>
    <recommendedName>
        <fullName evidence="9">VHS domain-containing protein</fullName>
    </recommendedName>
</protein>
<evidence type="ECO:0000256" key="2">
    <source>
        <dbReference type="ARBA" id="ARBA00007708"/>
    </source>
</evidence>
<dbReference type="Pfam" id="PF03127">
    <property type="entry name" value="GAT"/>
    <property type="match status" value="1"/>
</dbReference>
<dbReference type="SUPFAM" id="SSF89009">
    <property type="entry name" value="GAT-like domain"/>
    <property type="match status" value="1"/>
</dbReference>
<dbReference type="GO" id="GO:0035091">
    <property type="term" value="F:phosphatidylinositol binding"/>
    <property type="evidence" value="ECO:0007669"/>
    <property type="project" value="InterPro"/>
</dbReference>
<dbReference type="STRING" id="71139.A0A059CPW7"/>
<dbReference type="Gene3D" id="1.20.58.160">
    <property type="match status" value="1"/>
</dbReference>
<dbReference type="CDD" id="cd14231">
    <property type="entry name" value="GAT_GGA-like_plant"/>
    <property type="match status" value="1"/>
</dbReference>
<dbReference type="AlphaFoldDB" id="A0A059CPW7"/>
<dbReference type="InterPro" id="IPR004152">
    <property type="entry name" value="GAT_dom"/>
</dbReference>
<name>A0A059CPW7_EUCGR</name>
<dbReference type="InterPro" id="IPR044836">
    <property type="entry name" value="TOL_plant"/>
</dbReference>
<dbReference type="GO" id="GO:0005737">
    <property type="term" value="C:cytoplasm"/>
    <property type="evidence" value="ECO:0007669"/>
    <property type="project" value="UniProtKB-ARBA"/>
</dbReference>
<evidence type="ECO:0000313" key="8">
    <source>
        <dbReference type="EMBL" id="KCW80251.1"/>
    </source>
</evidence>
<dbReference type="Gramene" id="KCW80251">
    <property type="protein sequence ID" value="KCW80251"/>
    <property type="gene ID" value="EUGRSUZ_C01599"/>
</dbReference>
<dbReference type="SUPFAM" id="SSF48464">
    <property type="entry name" value="ENTH/VHS domain"/>
    <property type="match status" value="1"/>
</dbReference>
<dbReference type="PANTHER" id="PTHR45898:SF4">
    <property type="entry name" value="TARGET OF MYB PROTEIN 1"/>
    <property type="match status" value="1"/>
</dbReference>
<feature type="domain" description="GAT" evidence="7">
    <location>
        <begin position="95"/>
        <end position="183"/>
    </location>
</feature>
<evidence type="ECO:0008006" key="9">
    <source>
        <dbReference type="Google" id="ProtNLM"/>
    </source>
</evidence>
<keyword evidence="4" id="KW-0653">Protein transport</keyword>
<dbReference type="InterPro" id="IPR038425">
    <property type="entry name" value="GAT_sf"/>
</dbReference>
<proteinExistence type="inferred from homology"/>
<dbReference type="PANTHER" id="PTHR45898">
    <property type="entry name" value="TOM1-LIKE PROTEIN"/>
    <property type="match status" value="1"/>
</dbReference>
<dbReference type="InParanoid" id="A0A059CPW7"/>
<evidence type="ECO:0000256" key="1">
    <source>
        <dbReference type="ARBA" id="ARBA00004170"/>
    </source>
</evidence>
<comment type="similarity">
    <text evidence="2">Belongs to the TOM1 family.</text>
</comment>
<dbReference type="eggNOG" id="KOG1087">
    <property type="taxonomic scope" value="Eukaryota"/>
</dbReference>
<dbReference type="InterPro" id="IPR002014">
    <property type="entry name" value="VHS_dom"/>
</dbReference>
<dbReference type="PROSITE" id="PS50179">
    <property type="entry name" value="VHS"/>
    <property type="match status" value="1"/>
</dbReference>
<dbReference type="PROSITE" id="PS50909">
    <property type="entry name" value="GAT"/>
    <property type="match status" value="1"/>
</dbReference>
<reference evidence="8" key="1">
    <citation type="submission" date="2013-07" db="EMBL/GenBank/DDBJ databases">
        <title>The genome of Eucalyptus grandis.</title>
        <authorList>
            <person name="Schmutz J."/>
            <person name="Hayes R."/>
            <person name="Myburg A."/>
            <person name="Tuskan G."/>
            <person name="Grattapaglia D."/>
            <person name="Rokhsar D.S."/>
        </authorList>
    </citation>
    <scope>NUCLEOTIDE SEQUENCE</scope>
    <source>
        <tissue evidence="8">Leaf extractions</tissue>
    </source>
</reference>
<keyword evidence="5" id="KW-0472">Membrane</keyword>
<organism evidence="8">
    <name type="scientific">Eucalyptus grandis</name>
    <name type="common">Flooded gum</name>
    <dbReference type="NCBI Taxonomy" id="71139"/>
    <lineage>
        <taxon>Eukaryota</taxon>
        <taxon>Viridiplantae</taxon>
        <taxon>Streptophyta</taxon>
        <taxon>Embryophyta</taxon>
        <taxon>Tracheophyta</taxon>
        <taxon>Spermatophyta</taxon>
        <taxon>Magnoliopsida</taxon>
        <taxon>eudicotyledons</taxon>
        <taxon>Gunneridae</taxon>
        <taxon>Pentapetalae</taxon>
        <taxon>rosids</taxon>
        <taxon>malvids</taxon>
        <taxon>Myrtales</taxon>
        <taxon>Myrtaceae</taxon>
        <taxon>Myrtoideae</taxon>
        <taxon>Eucalypteae</taxon>
        <taxon>Eucalyptus</taxon>
    </lineage>
</organism>
<dbReference type="GO" id="GO:0016020">
    <property type="term" value="C:membrane"/>
    <property type="evidence" value="ECO:0007669"/>
    <property type="project" value="UniProtKB-SubCell"/>
</dbReference>
<dbReference type="GO" id="GO:0043130">
    <property type="term" value="F:ubiquitin binding"/>
    <property type="evidence" value="ECO:0007669"/>
    <property type="project" value="InterPro"/>
</dbReference>
<dbReference type="EMBL" id="KK198755">
    <property type="protein sequence ID" value="KCW80251.1"/>
    <property type="molecule type" value="Genomic_DNA"/>
</dbReference>
<dbReference type="Gene3D" id="1.25.40.90">
    <property type="match status" value="1"/>
</dbReference>
<dbReference type="OMA" id="SANAPYK"/>
<keyword evidence="3" id="KW-0813">Transport</keyword>
<dbReference type="GO" id="GO:0043328">
    <property type="term" value="P:protein transport to vacuole involved in ubiquitin-dependent protein catabolic process via the multivesicular body sorting pathway"/>
    <property type="evidence" value="ECO:0007669"/>
    <property type="project" value="InterPro"/>
</dbReference>
<evidence type="ECO:0000256" key="4">
    <source>
        <dbReference type="ARBA" id="ARBA00022927"/>
    </source>
</evidence>
<sequence length="187" mass="20699">MVKIVKKKPNIHVKQKIVILIDTWREAFGGPRARYPQYHAAYQGLLRAGAVFAQREEGPALVFKPPQTQPLSSYPQNICNADIRPEPSESSAESEFPTLSLTEIQNARGIMDVLAEMLIAIDAGNKEGLRQEIIVDLVEQCCTYKQRVVHLVNSTLDESLLRQGLALNDDLQRVPAKHGVIASGTSV</sequence>
<accession>A0A059CPW7</accession>
<evidence type="ECO:0000259" key="6">
    <source>
        <dbReference type="PROSITE" id="PS50179"/>
    </source>
</evidence>
<dbReference type="InterPro" id="IPR008942">
    <property type="entry name" value="ENTH_VHS"/>
</dbReference>
<evidence type="ECO:0000256" key="5">
    <source>
        <dbReference type="ARBA" id="ARBA00023136"/>
    </source>
</evidence>
<comment type="subcellular location">
    <subcellularLocation>
        <location evidence="1">Membrane</location>
        <topology evidence="1">Peripheral membrane protein</topology>
    </subcellularLocation>
</comment>